<dbReference type="GO" id="GO:0009103">
    <property type="term" value="P:lipopolysaccharide biosynthetic process"/>
    <property type="evidence" value="ECO:0007669"/>
    <property type="project" value="TreeGrafter"/>
</dbReference>
<evidence type="ECO:0000313" key="5">
    <source>
        <dbReference type="Proteomes" id="UP000229317"/>
    </source>
</evidence>
<dbReference type="InterPro" id="IPR001296">
    <property type="entry name" value="Glyco_trans_1"/>
</dbReference>
<dbReference type="EMBL" id="PCVO01000025">
    <property type="protein sequence ID" value="PIQ75347.1"/>
    <property type="molecule type" value="Genomic_DNA"/>
</dbReference>
<dbReference type="SUPFAM" id="SSF53756">
    <property type="entry name" value="UDP-Glycosyltransferase/glycogen phosphorylase"/>
    <property type="match status" value="1"/>
</dbReference>
<name>A0A2H0KTC2_9BACT</name>
<evidence type="ECO:0000259" key="2">
    <source>
        <dbReference type="Pfam" id="PF00534"/>
    </source>
</evidence>
<comment type="caution">
    <text evidence="4">The sequence shown here is derived from an EMBL/GenBank/DDBJ whole genome shotgun (WGS) entry which is preliminary data.</text>
</comment>
<dbReference type="Pfam" id="PF00534">
    <property type="entry name" value="Glycos_transf_1"/>
    <property type="match status" value="1"/>
</dbReference>
<dbReference type="PANTHER" id="PTHR46401">
    <property type="entry name" value="GLYCOSYLTRANSFERASE WBBK-RELATED"/>
    <property type="match status" value="1"/>
</dbReference>
<reference evidence="4 5" key="1">
    <citation type="submission" date="2017-09" db="EMBL/GenBank/DDBJ databases">
        <title>Depth-based differentiation of microbial function through sediment-hosted aquifers and enrichment of novel symbionts in the deep terrestrial subsurface.</title>
        <authorList>
            <person name="Probst A.J."/>
            <person name="Ladd B."/>
            <person name="Jarett J.K."/>
            <person name="Geller-Mcgrath D.E."/>
            <person name="Sieber C.M."/>
            <person name="Emerson J.B."/>
            <person name="Anantharaman K."/>
            <person name="Thomas B.C."/>
            <person name="Malmstrom R."/>
            <person name="Stieglmeier M."/>
            <person name="Klingl A."/>
            <person name="Woyke T."/>
            <person name="Ryan C.M."/>
            <person name="Banfield J.F."/>
        </authorList>
    </citation>
    <scope>NUCLEOTIDE SEQUENCE [LARGE SCALE GENOMIC DNA]</scope>
    <source>
        <strain evidence="4">CG11_big_fil_rev_8_21_14_0_20_40_15</strain>
    </source>
</reference>
<feature type="domain" description="Glycosyl transferase family 1" evidence="2">
    <location>
        <begin position="195"/>
        <end position="353"/>
    </location>
</feature>
<dbReference type="GO" id="GO:0016757">
    <property type="term" value="F:glycosyltransferase activity"/>
    <property type="evidence" value="ECO:0007669"/>
    <property type="project" value="InterPro"/>
</dbReference>
<dbReference type="InterPro" id="IPR028098">
    <property type="entry name" value="Glyco_trans_4-like_N"/>
</dbReference>
<organism evidence="4 5">
    <name type="scientific">Candidatus Portnoybacteria bacterium CG11_big_fil_rev_8_21_14_0_20_40_15</name>
    <dbReference type="NCBI Taxonomy" id="1974817"/>
    <lineage>
        <taxon>Bacteria</taxon>
        <taxon>Candidatus Portnoyibacteriota</taxon>
    </lineage>
</organism>
<dbReference type="FunFam" id="3.40.50.2000:FF:000119">
    <property type="entry name" value="Glycosyl transferase group 1"/>
    <property type="match status" value="1"/>
</dbReference>
<dbReference type="CDD" id="cd03809">
    <property type="entry name" value="GT4_MtfB-like"/>
    <property type="match status" value="1"/>
</dbReference>
<accession>A0A2H0KTC2</accession>
<proteinExistence type="predicted"/>
<feature type="domain" description="Glycosyltransferase subfamily 4-like N-terminal" evidence="3">
    <location>
        <begin position="16"/>
        <end position="175"/>
    </location>
</feature>
<dbReference type="PANTHER" id="PTHR46401:SF2">
    <property type="entry name" value="GLYCOSYLTRANSFERASE WBBK-RELATED"/>
    <property type="match status" value="1"/>
</dbReference>
<dbReference type="Pfam" id="PF13439">
    <property type="entry name" value="Glyco_transf_4"/>
    <property type="match status" value="1"/>
</dbReference>
<evidence type="ECO:0000259" key="3">
    <source>
        <dbReference type="Pfam" id="PF13439"/>
    </source>
</evidence>
<protein>
    <submittedName>
        <fullName evidence="4">Glycosyl transferase family 1</fullName>
    </submittedName>
</protein>
<dbReference type="Gene3D" id="3.40.50.2000">
    <property type="entry name" value="Glycogen Phosphorylase B"/>
    <property type="match status" value="2"/>
</dbReference>
<sequence>MIIGIDARFYGPKGKGLGRYTQKLIENLEKIDSENEYMIFLRKENWNEYEPAAPNFNKVLSDYRWYTLAEQIFMPFKIYQQKVDLMHFPHFNVPIFYFGKFVVTIHDLILRHFPTRRASTLGPIKYWLKNLGYKIVIGLAIWRAQKIITVSHYVKDDVVKCFRVKPEKIIVTYEGTPQKISNFQFPISNLNKYGMTKPYLLYVGNAYPHKNLEKLIGAFEALISNNKDLELVLVGEMDYFYQRLKKYVREKFSQMANKVIFTDFVSDKELAVLYGNSAIYVFPSLCEGFGLPPLEAMAYGVPVVSSKSTCLPEILGEAAVYFDATNPQDMAEKINKVLSDEILKQKLITSGYEQIKKYSWQKMVGETLKIYS</sequence>
<dbReference type="AlphaFoldDB" id="A0A2H0KTC2"/>
<dbReference type="Proteomes" id="UP000229317">
    <property type="component" value="Unassembled WGS sequence"/>
</dbReference>
<evidence type="ECO:0000313" key="4">
    <source>
        <dbReference type="EMBL" id="PIQ75347.1"/>
    </source>
</evidence>
<evidence type="ECO:0000256" key="1">
    <source>
        <dbReference type="ARBA" id="ARBA00022679"/>
    </source>
</evidence>
<keyword evidence="1 4" id="KW-0808">Transferase</keyword>
<gene>
    <name evidence="4" type="ORF">COV84_01680</name>
</gene>